<dbReference type="PANTHER" id="PTHR33706">
    <property type="entry name" value="MORN VARIANT REPEAT PROTEIN"/>
    <property type="match status" value="1"/>
</dbReference>
<dbReference type="Proteomes" id="UP000185221">
    <property type="component" value="Unassembled WGS sequence"/>
</dbReference>
<dbReference type="EMBL" id="FSRC01000004">
    <property type="protein sequence ID" value="SIO25481.1"/>
    <property type="molecule type" value="Genomic_DNA"/>
</dbReference>
<dbReference type="RefSeq" id="WP_074226940.1">
    <property type="nucleotide sequence ID" value="NZ_FSRC01000004.1"/>
</dbReference>
<dbReference type="Pfam" id="PF07661">
    <property type="entry name" value="MORN_2"/>
    <property type="match status" value="3"/>
</dbReference>
<proteinExistence type="predicted"/>
<sequence>MLNIVLSILLSFLFQAPEEQAYFYFGNDNLIGVGNLVEGKKSGEWKVYSKTNPVLSDDSNFNQADPDVFKKYFNQEMPAYVINFINDVPDGIFQENYPSGAIKTLGIFENGVLTKEFKEFYENGELEYAGRLERGKKEGEWHEYYENGQVKSSISYVEGLAEGEAVYYDSDGRIESKLSFSNGKKDGVYQSFFQDGELKEKGTFQDGVPTGEWVSFDPDKNIEFRGNLEEGVRNGEWIEELEVMIGYYRNGNYEKGLKEGRWLVSDTAGNQVQVENYKGGKLISVIALQQGAGLKNEYLVKKGNGQLIFYDDQGFIKAKGKVSKGEINGRWSFYFPGSDRLSSSGRIESSERIGTWNFYSFEGEIIDQIVYKPESKFVTGTNTAEALRTNHSLLRNGNDALGTAYSKFSPFAPLRTVY</sequence>
<dbReference type="SUPFAM" id="SSF82185">
    <property type="entry name" value="Histone H3 K4-specific methyltransferase SET7/9 N-terminal domain"/>
    <property type="match status" value="2"/>
</dbReference>
<evidence type="ECO:0000313" key="1">
    <source>
        <dbReference type="EMBL" id="SIO25481.1"/>
    </source>
</evidence>
<evidence type="ECO:0000313" key="2">
    <source>
        <dbReference type="Proteomes" id="UP000185221"/>
    </source>
</evidence>
<protein>
    <submittedName>
        <fullName evidence="1">Antitoxin component YwqK of the YwqJK toxin-antitoxin module</fullName>
    </submittedName>
</protein>
<dbReference type="OrthoDB" id="819081at2"/>
<dbReference type="PANTHER" id="PTHR33706:SF1">
    <property type="entry name" value="TPR REPEAT PROTEIN"/>
    <property type="match status" value="1"/>
</dbReference>
<dbReference type="AlphaFoldDB" id="A0A1N6I0H8"/>
<name>A0A1N6I0H8_9BACT</name>
<accession>A0A1N6I0H8</accession>
<reference evidence="2" key="1">
    <citation type="submission" date="2016-11" db="EMBL/GenBank/DDBJ databases">
        <authorList>
            <person name="Varghese N."/>
            <person name="Submissions S."/>
        </authorList>
    </citation>
    <scope>NUCLEOTIDE SEQUENCE [LARGE SCALE GENOMIC DNA]</scope>
    <source>
        <strain evidence="2">DSM 15292</strain>
    </source>
</reference>
<gene>
    <name evidence="1" type="ORF">SAMN05444394_4190</name>
</gene>
<dbReference type="Gene3D" id="2.20.110.10">
    <property type="entry name" value="Histone H3 K4-specific methyltransferase SET7/9 N-terminal domain"/>
    <property type="match status" value="1"/>
</dbReference>
<keyword evidence="2" id="KW-1185">Reference proteome</keyword>
<dbReference type="STRING" id="226505.SAMN05444394_4190"/>
<organism evidence="1 2">
    <name type="scientific">Algoriphagus halophilus</name>
    <dbReference type="NCBI Taxonomy" id="226505"/>
    <lineage>
        <taxon>Bacteria</taxon>
        <taxon>Pseudomonadati</taxon>
        <taxon>Bacteroidota</taxon>
        <taxon>Cytophagia</taxon>
        <taxon>Cytophagales</taxon>
        <taxon>Cyclobacteriaceae</taxon>
        <taxon>Algoriphagus</taxon>
    </lineage>
</organism>
<dbReference type="InterPro" id="IPR011652">
    <property type="entry name" value="MORN_2"/>
</dbReference>
<dbReference type="Gene3D" id="3.90.930.1">
    <property type="match status" value="2"/>
</dbReference>